<dbReference type="AlphaFoldDB" id="A0A2J8RKL2"/>
<sequence length="34" mass="3434">MEAAAAAAAAAEVENEDGDSSCGDVCFMDKGLQR</sequence>
<evidence type="ECO:0000313" key="2">
    <source>
        <dbReference type="EMBL" id="PNJ09062.1"/>
    </source>
</evidence>
<protein>
    <submittedName>
        <fullName evidence="2">LRRCC1 isoform 4</fullName>
    </submittedName>
</protein>
<proteinExistence type="predicted"/>
<organism evidence="2">
    <name type="scientific">Pongo abelii</name>
    <name type="common">Sumatran orangutan</name>
    <name type="synonym">Pongo pygmaeus abelii</name>
    <dbReference type="NCBI Taxonomy" id="9601"/>
    <lineage>
        <taxon>Eukaryota</taxon>
        <taxon>Metazoa</taxon>
        <taxon>Chordata</taxon>
        <taxon>Craniata</taxon>
        <taxon>Vertebrata</taxon>
        <taxon>Euteleostomi</taxon>
        <taxon>Mammalia</taxon>
        <taxon>Eutheria</taxon>
        <taxon>Euarchontoglires</taxon>
        <taxon>Primates</taxon>
        <taxon>Haplorrhini</taxon>
        <taxon>Catarrhini</taxon>
        <taxon>Hominidae</taxon>
        <taxon>Pongo</taxon>
    </lineage>
</organism>
<dbReference type="EMBL" id="NDHI03003680">
    <property type="protein sequence ID" value="PNJ09062.1"/>
    <property type="molecule type" value="Genomic_DNA"/>
</dbReference>
<evidence type="ECO:0000256" key="1">
    <source>
        <dbReference type="SAM" id="MobiDB-lite"/>
    </source>
</evidence>
<comment type="caution">
    <text evidence="2">The sequence shown here is derived from an EMBL/GenBank/DDBJ whole genome shotgun (WGS) entry which is preliminary data.</text>
</comment>
<accession>A0A2J8RKL2</accession>
<gene>
    <name evidence="2" type="ORF">CR201_G0050262</name>
</gene>
<feature type="region of interest" description="Disordered" evidence="1">
    <location>
        <begin position="1"/>
        <end position="23"/>
    </location>
</feature>
<name>A0A2J8RKL2_PONAB</name>
<feature type="compositionally biased region" description="Low complexity" evidence="1">
    <location>
        <begin position="1"/>
        <end position="11"/>
    </location>
</feature>
<reference evidence="2" key="1">
    <citation type="submission" date="2017-12" db="EMBL/GenBank/DDBJ databases">
        <title>High-resolution comparative analysis of great ape genomes.</title>
        <authorList>
            <person name="Pollen A."/>
            <person name="Hastie A."/>
            <person name="Hormozdiari F."/>
            <person name="Dougherty M."/>
            <person name="Liu R."/>
            <person name="Chaisson M."/>
            <person name="Hoppe E."/>
            <person name="Hill C."/>
            <person name="Pang A."/>
            <person name="Hillier L."/>
            <person name="Baker C."/>
            <person name="Armstrong J."/>
            <person name="Shendure J."/>
            <person name="Paten B."/>
            <person name="Wilson R."/>
            <person name="Chao H."/>
            <person name="Schneider V."/>
            <person name="Ventura M."/>
            <person name="Kronenberg Z."/>
            <person name="Murali S."/>
            <person name="Gordon D."/>
            <person name="Cantsilieris S."/>
            <person name="Munson K."/>
            <person name="Nelson B."/>
            <person name="Raja A."/>
            <person name="Underwood J."/>
            <person name="Diekhans M."/>
            <person name="Fiddes I."/>
            <person name="Haussler D."/>
            <person name="Eichler E."/>
        </authorList>
    </citation>
    <scope>NUCLEOTIDE SEQUENCE [LARGE SCALE GENOMIC DNA]</scope>
    <source>
        <strain evidence="2">Susie</strain>
    </source>
</reference>